<organism evidence="1 2">
    <name type="scientific">Coprobacter fastidiosus</name>
    <dbReference type="NCBI Taxonomy" id="1099853"/>
    <lineage>
        <taxon>Bacteria</taxon>
        <taxon>Pseudomonadati</taxon>
        <taxon>Bacteroidota</taxon>
        <taxon>Bacteroidia</taxon>
        <taxon>Bacteroidales</taxon>
        <taxon>Barnesiellaceae</taxon>
        <taxon>Coprobacter</taxon>
    </lineage>
</organism>
<gene>
    <name evidence="1" type="ORF">DDY73_08305</name>
</gene>
<accession>A0A316QZB5</accession>
<dbReference type="RefSeq" id="WP_022390192.1">
    <property type="nucleotide sequence ID" value="NZ_CAUAJF010000006.1"/>
</dbReference>
<evidence type="ECO:0008006" key="3">
    <source>
        <dbReference type="Google" id="ProtNLM"/>
    </source>
</evidence>
<evidence type="ECO:0000313" key="1">
    <source>
        <dbReference type="EMBL" id="HBJ08996.1"/>
    </source>
</evidence>
<comment type="caution">
    <text evidence="1">The sequence shown here is derived from an EMBL/GenBank/DDBJ whole genome shotgun (WGS) entry which is preliminary data.</text>
</comment>
<protein>
    <recommendedName>
        <fullName evidence="3">Discoidin domain-containing protein</fullName>
    </recommendedName>
</protein>
<dbReference type="EMBL" id="DNWC01000105">
    <property type="protein sequence ID" value="HBJ08996.1"/>
    <property type="molecule type" value="Genomic_DNA"/>
</dbReference>
<name>A0A316QZB5_9BACT</name>
<reference evidence="1 2" key="1">
    <citation type="journal article" date="2018" name="Nat. Biotechnol.">
        <title>A standardized bacterial taxonomy based on genome phylogeny substantially revises the tree of life.</title>
        <authorList>
            <person name="Parks D.H."/>
            <person name="Chuvochina M."/>
            <person name="Waite D.W."/>
            <person name="Rinke C."/>
            <person name="Skarshewski A."/>
            <person name="Chaumeil P.A."/>
            <person name="Hugenholtz P."/>
        </authorList>
    </citation>
    <scope>NUCLEOTIDE SEQUENCE [LARGE SCALE GENOMIC DNA]</scope>
    <source>
        <strain evidence="1">UBA11482</strain>
    </source>
</reference>
<proteinExistence type="predicted"/>
<dbReference type="PANTHER" id="PTHR35532">
    <property type="entry name" value="SIMILAR TO POLYHYDROXYALKANOATE DEPOLYMERASE"/>
    <property type="match status" value="1"/>
</dbReference>
<sequence>MRSGIFFLSFLLVLASCNGHSELDKALRLSGDNRIELEKVIRHFSQDTSDSLKLKAALFLIENMPGHCSVVDSCIVDYYLQVDLKNKAIPFYLKNILYNLPQYYVDLSGVKKVEDVKVIKSDFLINHIENMFHIWEKVPWGKDISFETFCEYILPYRLDGEPLTKLMEHYYYFPIDSFSQQFEDYNITVDEFLYNYIWRLLPQCGREFELTSPVGEHYVADCIWDSYKVLSESRLSCVPAAIDFTPCWPSRNGKHFWNIIEDPCLVKKTFSENYIDHYAKVYRKTYSRNPFLESSREDSVPALFKTPFIKDVTELYCKTVDIDLMLQADRKPEYAYLSVFNMGVWEPVAWSRVVGNDEVSFKKMGMKCVYLPVFYNGKEEVSGGYPFIATTTKTIHKLIPDRQRPIKVRLTRKYPVNPMAYGLNNALKNLKIERSDFYDFRKTEAFRIGRIENDFLQEIVLTSSKKYRYWKITSDMIKEKPQIAEIYFYDQNNNLISSLVESVIGSDKSEAVKIFDNKPLTFSVIESPIILDMDKLPNVSKIKIMPRNDDNYIVPGNLYELLYRDRDGWVSLGTKISNDYFLNYDNVPSGALYWLKNHTRGIEERIFTIENGKQIFW</sequence>
<dbReference type="AlphaFoldDB" id="A0A316QZB5"/>
<evidence type="ECO:0000313" key="2">
    <source>
        <dbReference type="Proteomes" id="UP000262954"/>
    </source>
</evidence>
<dbReference type="PROSITE" id="PS51257">
    <property type="entry name" value="PROKAR_LIPOPROTEIN"/>
    <property type="match status" value="1"/>
</dbReference>
<dbReference type="Proteomes" id="UP000262954">
    <property type="component" value="Unassembled WGS sequence"/>
</dbReference>
<dbReference type="PANTHER" id="PTHR35532:SF5">
    <property type="entry name" value="CARBOHYDRATE-BINDING DOMAIN-CONTAINING PROTEIN"/>
    <property type="match status" value="1"/>
</dbReference>